<dbReference type="Proteomes" id="UP000091820">
    <property type="component" value="Unassembled WGS sequence"/>
</dbReference>
<dbReference type="Pfam" id="PF13181">
    <property type="entry name" value="TPR_8"/>
    <property type="match status" value="1"/>
</dbReference>
<dbReference type="SMART" id="SM00028">
    <property type="entry name" value="TPR"/>
    <property type="match status" value="14"/>
</dbReference>
<feature type="repeat" description="TPR" evidence="3">
    <location>
        <begin position="809"/>
        <end position="842"/>
    </location>
</feature>
<reference evidence="5" key="1">
    <citation type="submission" date="2014-03" db="EMBL/GenBank/DDBJ databases">
        <authorList>
            <person name="Aksoy S."/>
            <person name="Warren W."/>
            <person name="Wilson R.K."/>
        </authorList>
    </citation>
    <scope>NUCLEOTIDE SEQUENCE [LARGE SCALE GENOMIC DNA]</scope>
    <source>
        <strain evidence="5">IAEA</strain>
    </source>
</reference>
<evidence type="ECO:0000313" key="5">
    <source>
        <dbReference type="Proteomes" id="UP000091820"/>
    </source>
</evidence>
<dbReference type="STRING" id="37001.A0A1A9WAC9"/>
<feature type="repeat" description="TPR" evidence="3">
    <location>
        <begin position="411"/>
        <end position="444"/>
    </location>
</feature>
<keyword evidence="2 3" id="KW-0802">TPR repeat</keyword>
<feature type="repeat" description="TPR" evidence="3">
    <location>
        <begin position="516"/>
        <end position="549"/>
    </location>
</feature>
<dbReference type="VEuPathDB" id="VectorBase:GBRI012146"/>
<feature type="repeat" description="TPR" evidence="3">
    <location>
        <begin position="445"/>
        <end position="478"/>
    </location>
</feature>
<evidence type="ECO:0000256" key="3">
    <source>
        <dbReference type="PROSITE-ProRule" id="PRU00339"/>
    </source>
</evidence>
<dbReference type="GO" id="GO:0055087">
    <property type="term" value="C:Ski complex"/>
    <property type="evidence" value="ECO:0007669"/>
    <property type="project" value="InterPro"/>
</dbReference>
<sequence length="1235" mass="142252">MSTKEQKTLLKEIRELIKNDKYRDAISKCEVILQYEPSNYMGHLLMGAAYQNVDKQEAANYLRKAIQYSPTTPTIALQGLANCVPTDELPKILEQLIDLVPEKQSDYFEKLYSVSTKPRMALECFEIFTEKLEKNNNEALRGVLLKYLGRIWVENDLSSALLNENLYKSALEAVMLDATLQTYLPAYKRYLKLLFKRNELTACLNHACKLVDFYPEDIYAYEWICKIYCENYENNQFMAADNLTYPIDFYGSKLLSLNENSYLGLVVKAVGLYNTQQYVASRELLYHALKEEPNCMVAVKLLAYTETHLDAYGLAEDLWRRLGEEFREEYGLCLSQTQEEHKLQEALDLLRTENLSMNALQATARCYYKLGDLNNLKTLPMDDLIKAEFLLTPNQAIDYLKVLTTIDLESFSLLLLMGKLYYKIANYSQALNNMLKATRSRPYRSECFFYLGKIYFALKDTVRSRKCFEKCINLNPLNDLAVDNLSGIYQQIGEEDLNVALLTNTLKYLNNPQRAKHLRYKLGLHYLNVNNFDEAIQSFRTAIKQDVSCMIYWESLGDAYAERGSYNSAIRVFQKILEMEPYNLYAQLQMALMKMTIRMYSESIESFDRLLKDNNDYLPALKGAAEAHLGLANTLKSEYRYGRAKHHLQMAVNLLQRGFLNTENLNMIWIWRLTANAFVLTAQMPESMANLDVNGLLTKSESEIVFLTRKDLFKLAARFYTCALTIRQNTYLWYELALCYYYMVDYINEEPKNRLEMATKACQMAIKEQSNRWQNWNLLGVINMHQDNENFPMAQHCLIQALKLDRKSYTTWTNLGVLYLKLREIKLANQAFQRAQQSSPIYPNAWIGQAMIAETINEEEEALDLFRHCQQFEFHSESALGYAHWVCNILCDPDICQLPHYKHAINNMYADVMALDAINWYVIKEEKEASASALSFQGFLNERQKLYRPASKAYSEAATKAAIGMERDLIFTNLGYVHLKLNEPIEAINSFNKVSQASFKPIIGLALAYFKAGQHQEAYSVYNSVLKSVVGLEDDKAARILVAMASMVYAFQGEADTKTILYQCILLKDSPVQALYSACALGILHQDTQLTETILNELRKYENSFEHVAHVAYLRAQYYLSILKPRNALKSLMTRVHIFPQCAALRKVLANFLLDNYGHKRQYDIATSQIALSTIALAHGSKTNKNDCIEDSQTLLIASRASQRVDKQKSLKLIQRAIHLFPNNPNAWNSLLEVH</sequence>
<reference evidence="4" key="2">
    <citation type="submission" date="2020-05" db="UniProtKB">
        <authorList>
            <consortium name="EnsemblMetazoa"/>
        </authorList>
    </citation>
    <scope>IDENTIFICATION</scope>
    <source>
        <strain evidence="4">IAEA</strain>
    </source>
</reference>
<dbReference type="AlphaFoldDB" id="A0A1A9WAC9"/>
<dbReference type="InterPro" id="IPR039226">
    <property type="entry name" value="Ski3/TTC37"/>
</dbReference>
<dbReference type="PANTHER" id="PTHR15704:SF7">
    <property type="entry name" value="SUPERKILLER COMPLEX PROTEIN 3"/>
    <property type="match status" value="1"/>
</dbReference>
<dbReference type="PROSITE" id="PS50293">
    <property type="entry name" value="TPR_REGION"/>
    <property type="match status" value="1"/>
</dbReference>
<feature type="repeat" description="TPR" evidence="3">
    <location>
        <begin position="550"/>
        <end position="583"/>
    </location>
</feature>
<dbReference type="InterPro" id="IPR011990">
    <property type="entry name" value="TPR-like_helical_dom_sf"/>
</dbReference>
<keyword evidence="5" id="KW-1185">Reference proteome</keyword>
<name>A0A1A9WAC9_9MUSC</name>
<keyword evidence="1" id="KW-0677">Repeat</keyword>
<accession>A0A1A9WAC9</accession>
<evidence type="ECO:0000313" key="4">
    <source>
        <dbReference type="EnsemblMetazoa" id="GBRI012146-PA"/>
    </source>
</evidence>
<evidence type="ECO:0000256" key="2">
    <source>
        <dbReference type="ARBA" id="ARBA00022803"/>
    </source>
</evidence>
<dbReference type="PANTHER" id="PTHR15704">
    <property type="entry name" value="SUPERKILLER 3 PROTEIN-RELATED"/>
    <property type="match status" value="1"/>
</dbReference>
<dbReference type="EnsemblMetazoa" id="GBRI012146-RA">
    <property type="protein sequence ID" value="GBRI012146-PA"/>
    <property type="gene ID" value="GBRI012146"/>
</dbReference>
<proteinExistence type="predicted"/>
<evidence type="ECO:0000256" key="1">
    <source>
        <dbReference type="ARBA" id="ARBA00022737"/>
    </source>
</evidence>
<dbReference type="InterPro" id="IPR019734">
    <property type="entry name" value="TPR_rpt"/>
</dbReference>
<organism evidence="4 5">
    <name type="scientific">Glossina brevipalpis</name>
    <dbReference type="NCBI Taxonomy" id="37001"/>
    <lineage>
        <taxon>Eukaryota</taxon>
        <taxon>Metazoa</taxon>
        <taxon>Ecdysozoa</taxon>
        <taxon>Arthropoda</taxon>
        <taxon>Hexapoda</taxon>
        <taxon>Insecta</taxon>
        <taxon>Pterygota</taxon>
        <taxon>Neoptera</taxon>
        <taxon>Endopterygota</taxon>
        <taxon>Diptera</taxon>
        <taxon>Brachycera</taxon>
        <taxon>Muscomorpha</taxon>
        <taxon>Hippoboscoidea</taxon>
        <taxon>Glossinidae</taxon>
        <taxon>Glossina</taxon>
    </lineage>
</organism>
<protein>
    <recommendedName>
        <fullName evidence="6">Tetratricopeptide repeat protein 37</fullName>
    </recommendedName>
</protein>
<evidence type="ECO:0008006" key="6">
    <source>
        <dbReference type="Google" id="ProtNLM"/>
    </source>
</evidence>
<dbReference type="PROSITE" id="PS50005">
    <property type="entry name" value="TPR"/>
    <property type="match status" value="5"/>
</dbReference>
<dbReference type="SUPFAM" id="SSF48452">
    <property type="entry name" value="TPR-like"/>
    <property type="match status" value="5"/>
</dbReference>
<dbReference type="Gene3D" id="1.25.40.10">
    <property type="entry name" value="Tetratricopeptide repeat domain"/>
    <property type="match status" value="5"/>
</dbReference>
<dbReference type="Pfam" id="PF13432">
    <property type="entry name" value="TPR_16"/>
    <property type="match status" value="2"/>
</dbReference>
<dbReference type="GO" id="GO:0006401">
    <property type="term" value="P:RNA catabolic process"/>
    <property type="evidence" value="ECO:0007669"/>
    <property type="project" value="InterPro"/>
</dbReference>